<proteinExistence type="predicted"/>
<dbReference type="EMBL" id="BK032797">
    <property type="protein sequence ID" value="DAF60779.1"/>
    <property type="molecule type" value="Genomic_DNA"/>
</dbReference>
<keyword evidence="1" id="KW-0812">Transmembrane</keyword>
<feature type="transmembrane region" description="Helical" evidence="1">
    <location>
        <begin position="6"/>
        <end position="28"/>
    </location>
</feature>
<keyword evidence="1" id="KW-1133">Transmembrane helix</keyword>
<evidence type="ECO:0000256" key="1">
    <source>
        <dbReference type="SAM" id="Phobius"/>
    </source>
</evidence>
<accession>A0A8S5TCL7</accession>
<evidence type="ECO:0000313" key="2">
    <source>
        <dbReference type="EMBL" id="DAF60779.1"/>
    </source>
</evidence>
<keyword evidence="1" id="KW-0472">Membrane</keyword>
<organism evidence="2">
    <name type="scientific">Siphoviridae sp. ctNZc11</name>
    <dbReference type="NCBI Taxonomy" id="2827858"/>
    <lineage>
        <taxon>Viruses</taxon>
        <taxon>Duplodnaviria</taxon>
        <taxon>Heunggongvirae</taxon>
        <taxon>Uroviricota</taxon>
        <taxon>Caudoviricetes</taxon>
    </lineage>
</organism>
<sequence>MDCILVSITISVTISYLITHLLLVRHLLDIEDKFRKTCDFTINEVNKLKINQKGGYI</sequence>
<protein>
    <submittedName>
        <fullName evidence="2">Uncharacterized protein</fullName>
    </submittedName>
</protein>
<name>A0A8S5TCL7_9CAUD</name>
<reference evidence="2" key="1">
    <citation type="journal article" date="2021" name="Proc. Natl. Acad. Sci. U.S.A.">
        <title>A Catalog of Tens of Thousands of Viruses from Human Metagenomes Reveals Hidden Associations with Chronic Diseases.</title>
        <authorList>
            <person name="Tisza M.J."/>
            <person name="Buck C.B."/>
        </authorList>
    </citation>
    <scope>NUCLEOTIDE SEQUENCE</scope>
    <source>
        <strain evidence="2">CtNZc11</strain>
    </source>
</reference>